<proteinExistence type="predicted"/>
<sequence>MSEPTGSRRRVVLGIDTSVAVAVGVAVDGEVRATRWLDDSRQHVERLTPLIAEALAEADVTAADLDTIVVGMGPGPFTGLRVGIATALALAEAVGAQVRPVCGLDAVAATVIDPPADFLVLADARRKEVYWARYGADGVRLEGPAVGPADDLRELPVTGPGTALAPQRQPVPGGPVRIDAGVLARIGAELPEVGPEPLYLRQADAVTPTSRKSTLVNRAGRIRLRGPQ</sequence>
<dbReference type="PANTHER" id="PTHR11735">
    <property type="entry name" value="TRNA N6-ADENOSINE THREONYLCARBAMOYLTRANSFERASE"/>
    <property type="match status" value="1"/>
</dbReference>
<dbReference type="Pfam" id="PF00814">
    <property type="entry name" value="TsaD"/>
    <property type="match status" value="1"/>
</dbReference>
<dbReference type="Gene3D" id="3.30.420.40">
    <property type="match status" value="1"/>
</dbReference>
<evidence type="ECO:0000313" key="2">
    <source>
        <dbReference type="EMBL" id="TDT34229.1"/>
    </source>
</evidence>
<reference evidence="2 3" key="1">
    <citation type="submission" date="2019-03" db="EMBL/GenBank/DDBJ databases">
        <title>Genomic Encyclopedia of Archaeal and Bacterial Type Strains, Phase II (KMG-II): from individual species to whole genera.</title>
        <authorList>
            <person name="Goeker M."/>
        </authorList>
    </citation>
    <scope>NUCLEOTIDE SEQUENCE [LARGE SCALE GENOMIC DNA]</scope>
    <source>
        <strain evidence="2 3">DSM 24323</strain>
    </source>
</reference>
<dbReference type="NCBIfam" id="TIGR03725">
    <property type="entry name" value="T6A_YeaZ"/>
    <property type="match status" value="1"/>
</dbReference>
<dbReference type="PANTHER" id="PTHR11735:SF11">
    <property type="entry name" value="TRNA THREONYLCARBAMOYLADENOSINE BIOSYNTHESIS PROTEIN TSAB"/>
    <property type="match status" value="1"/>
</dbReference>
<name>A0A4R7JCN3_9ACTN</name>
<evidence type="ECO:0000259" key="1">
    <source>
        <dbReference type="Pfam" id="PF00814"/>
    </source>
</evidence>
<dbReference type="InterPro" id="IPR022496">
    <property type="entry name" value="T6A_TsaB"/>
</dbReference>
<dbReference type="InterPro" id="IPR043129">
    <property type="entry name" value="ATPase_NBD"/>
</dbReference>
<keyword evidence="3" id="KW-1185">Reference proteome</keyword>
<dbReference type="OrthoDB" id="9809995at2"/>
<feature type="domain" description="Gcp-like" evidence="1">
    <location>
        <begin position="40"/>
        <end position="146"/>
    </location>
</feature>
<gene>
    <name evidence="2" type="ORF">CLV29_1885</name>
</gene>
<protein>
    <submittedName>
        <fullName evidence="2">tRNA threonylcarbamoyl adenosine modification protein YeaZ</fullName>
    </submittedName>
</protein>
<dbReference type="GO" id="GO:0002949">
    <property type="term" value="P:tRNA threonylcarbamoyladenosine modification"/>
    <property type="evidence" value="ECO:0007669"/>
    <property type="project" value="InterPro"/>
</dbReference>
<dbReference type="AlphaFoldDB" id="A0A4R7JCN3"/>
<dbReference type="Proteomes" id="UP000295371">
    <property type="component" value="Unassembled WGS sequence"/>
</dbReference>
<dbReference type="SUPFAM" id="SSF53067">
    <property type="entry name" value="Actin-like ATPase domain"/>
    <property type="match status" value="2"/>
</dbReference>
<evidence type="ECO:0000313" key="3">
    <source>
        <dbReference type="Proteomes" id="UP000295371"/>
    </source>
</evidence>
<comment type="caution">
    <text evidence="2">The sequence shown here is derived from an EMBL/GenBank/DDBJ whole genome shotgun (WGS) entry which is preliminary data.</text>
</comment>
<accession>A0A4R7JCN3</accession>
<dbReference type="CDD" id="cd24032">
    <property type="entry name" value="ASKHA_NBD_TsaB"/>
    <property type="match status" value="1"/>
</dbReference>
<dbReference type="RefSeq" id="WP_133754633.1">
    <property type="nucleotide sequence ID" value="NZ_CP171129.1"/>
</dbReference>
<dbReference type="EMBL" id="SOAW01000001">
    <property type="protein sequence ID" value="TDT34229.1"/>
    <property type="molecule type" value="Genomic_DNA"/>
</dbReference>
<dbReference type="InterPro" id="IPR000905">
    <property type="entry name" value="Gcp-like_dom"/>
</dbReference>
<organism evidence="2 3">
    <name type="scientific">Naumannella halotolerans</name>
    <dbReference type="NCBI Taxonomy" id="993414"/>
    <lineage>
        <taxon>Bacteria</taxon>
        <taxon>Bacillati</taxon>
        <taxon>Actinomycetota</taxon>
        <taxon>Actinomycetes</taxon>
        <taxon>Propionibacteriales</taxon>
        <taxon>Propionibacteriaceae</taxon>
        <taxon>Naumannella</taxon>
    </lineage>
</organism>
<dbReference type="GO" id="GO:0005829">
    <property type="term" value="C:cytosol"/>
    <property type="evidence" value="ECO:0007669"/>
    <property type="project" value="TreeGrafter"/>
</dbReference>